<dbReference type="GO" id="GO:0005737">
    <property type="term" value="C:cytoplasm"/>
    <property type="evidence" value="ECO:0007669"/>
    <property type="project" value="TreeGrafter"/>
</dbReference>
<keyword evidence="6 7" id="KW-0665">Pyrimidine biosynthesis</keyword>
<feature type="binding site" evidence="7">
    <location>
        <begin position="62"/>
        <end position="64"/>
    </location>
    <ligand>
        <name>substrate</name>
    </ligand>
</feature>
<dbReference type="InterPro" id="IPR013108">
    <property type="entry name" value="Amidohydro_3"/>
</dbReference>
<dbReference type="GO" id="GO:0004038">
    <property type="term" value="F:allantoinase activity"/>
    <property type="evidence" value="ECO:0007669"/>
    <property type="project" value="TreeGrafter"/>
</dbReference>
<dbReference type="PANTHER" id="PTHR43668">
    <property type="entry name" value="ALLANTOINASE"/>
    <property type="match status" value="1"/>
</dbReference>
<dbReference type="SUPFAM" id="SSF51338">
    <property type="entry name" value="Composite domain of metallo-dependent hydrolases"/>
    <property type="match status" value="1"/>
</dbReference>
<comment type="cofactor">
    <cofactor evidence="7">
        <name>Zn(2+)</name>
        <dbReference type="ChEBI" id="CHEBI:29105"/>
    </cofactor>
    <text evidence="7">Binds 2 Zn(2+) ions per subunit.</text>
</comment>
<dbReference type="PANTHER" id="PTHR43668:SF2">
    <property type="entry name" value="ALLANTOINASE"/>
    <property type="match status" value="1"/>
</dbReference>
<organism evidence="10 11">
    <name type="scientific">Syntrophotalea acetylenivorans</name>
    <dbReference type="NCBI Taxonomy" id="1842532"/>
    <lineage>
        <taxon>Bacteria</taxon>
        <taxon>Pseudomonadati</taxon>
        <taxon>Thermodesulfobacteriota</taxon>
        <taxon>Desulfuromonadia</taxon>
        <taxon>Desulfuromonadales</taxon>
        <taxon>Syntrophotaleaceae</taxon>
        <taxon>Syntrophotalea</taxon>
    </lineage>
</organism>
<evidence type="ECO:0000256" key="2">
    <source>
        <dbReference type="ARBA" id="ARBA00010286"/>
    </source>
</evidence>
<comment type="pathway">
    <text evidence="7">Pyrimidine metabolism; UMP biosynthesis via de novo pathway; (S)-dihydroorotate from bicarbonate: step 3/3.</text>
</comment>
<dbReference type="GO" id="GO:0044205">
    <property type="term" value="P:'de novo' UMP biosynthetic process"/>
    <property type="evidence" value="ECO:0007669"/>
    <property type="project" value="UniProtKB-UniRule"/>
</dbReference>
<name>A0A1L3GLS7_9BACT</name>
<gene>
    <name evidence="7" type="primary">pyrC</name>
    <name evidence="10" type="ORF">A7E78_02990</name>
</gene>
<feature type="binding site" evidence="7">
    <location>
        <position position="179"/>
    </location>
    <ligand>
        <name>Zn(2+)</name>
        <dbReference type="ChEBI" id="CHEBI:29105"/>
        <label>2</label>
    </ligand>
</feature>
<keyword evidence="5 7" id="KW-0862">Zinc</keyword>
<evidence type="ECO:0000256" key="6">
    <source>
        <dbReference type="ARBA" id="ARBA00022975"/>
    </source>
</evidence>
<dbReference type="InterPro" id="IPR032466">
    <property type="entry name" value="Metal_Hydrolase"/>
</dbReference>
<dbReference type="CDD" id="cd01317">
    <property type="entry name" value="DHOase_IIa"/>
    <property type="match status" value="1"/>
</dbReference>
<dbReference type="EMBL" id="CP015519">
    <property type="protein sequence ID" value="APG26893.1"/>
    <property type="molecule type" value="Genomic_DNA"/>
</dbReference>
<comment type="catalytic activity">
    <reaction evidence="7">
        <text>(S)-dihydroorotate + H2O = N-carbamoyl-L-aspartate + H(+)</text>
        <dbReference type="Rhea" id="RHEA:24296"/>
        <dbReference type="ChEBI" id="CHEBI:15377"/>
        <dbReference type="ChEBI" id="CHEBI:15378"/>
        <dbReference type="ChEBI" id="CHEBI:30864"/>
        <dbReference type="ChEBI" id="CHEBI:32814"/>
        <dbReference type="EC" id="3.5.2.3"/>
    </reaction>
</comment>
<dbReference type="InterPro" id="IPR011059">
    <property type="entry name" value="Metal-dep_hydrolase_composite"/>
</dbReference>
<dbReference type="RefSeq" id="WP_072282854.1">
    <property type="nucleotide sequence ID" value="NZ_CP015519.1"/>
</dbReference>
<dbReference type="InterPro" id="IPR024403">
    <property type="entry name" value="DHOase_cat"/>
</dbReference>
<dbReference type="HAMAP" id="MF_00220_B">
    <property type="entry name" value="PyrC_classI_B"/>
    <property type="match status" value="1"/>
</dbReference>
<dbReference type="Gene3D" id="2.30.40.10">
    <property type="entry name" value="Urease, subunit C, domain 1"/>
    <property type="match status" value="1"/>
</dbReference>
<evidence type="ECO:0000256" key="5">
    <source>
        <dbReference type="ARBA" id="ARBA00022833"/>
    </source>
</evidence>
<evidence type="ECO:0000256" key="1">
    <source>
        <dbReference type="ARBA" id="ARBA00002368"/>
    </source>
</evidence>
<dbReference type="GO" id="GO:0004151">
    <property type="term" value="F:dihydroorotase activity"/>
    <property type="evidence" value="ECO:0007669"/>
    <property type="project" value="UniProtKB-UniRule"/>
</dbReference>
<dbReference type="EC" id="3.5.2.3" evidence="7"/>
<dbReference type="Pfam" id="PF07969">
    <property type="entry name" value="Amidohydro_3"/>
    <property type="match status" value="1"/>
</dbReference>
<feature type="domain" description="Amidohydrolase 3" evidence="8">
    <location>
        <begin position="338"/>
        <end position="421"/>
    </location>
</feature>
<dbReference type="KEGG" id="pef:A7E78_02990"/>
<feature type="binding site" evidence="7">
    <location>
        <position position="152"/>
    </location>
    <ligand>
        <name>Zn(2+)</name>
        <dbReference type="ChEBI" id="CHEBI:29105"/>
        <label>2</label>
    </ligand>
</feature>
<proteinExistence type="inferred from homology"/>
<dbReference type="Gene3D" id="3.20.20.140">
    <property type="entry name" value="Metal-dependent hydrolases"/>
    <property type="match status" value="1"/>
</dbReference>
<feature type="domain" description="Dihydroorotase catalytic" evidence="9">
    <location>
        <begin position="50"/>
        <end position="236"/>
    </location>
</feature>
<feature type="binding site" evidence="7">
    <location>
        <position position="94"/>
    </location>
    <ligand>
        <name>substrate</name>
    </ligand>
</feature>
<evidence type="ECO:0000256" key="3">
    <source>
        <dbReference type="ARBA" id="ARBA00022723"/>
    </source>
</evidence>
<feature type="binding site" evidence="7">
    <location>
        <position position="309"/>
    </location>
    <ligand>
        <name>substrate</name>
    </ligand>
</feature>
<dbReference type="SUPFAM" id="SSF51556">
    <property type="entry name" value="Metallo-dependent hydrolases"/>
    <property type="match status" value="1"/>
</dbReference>
<dbReference type="Proteomes" id="UP000182517">
    <property type="component" value="Chromosome"/>
</dbReference>
<keyword evidence="4 7" id="KW-0378">Hydrolase</keyword>
<evidence type="ECO:0000313" key="10">
    <source>
        <dbReference type="EMBL" id="APG26893.1"/>
    </source>
</evidence>
<feature type="binding site" evidence="7">
    <location>
        <position position="278"/>
    </location>
    <ligand>
        <name>substrate</name>
    </ligand>
</feature>
<dbReference type="UniPathway" id="UPA00070">
    <property type="reaction ID" value="UER00117"/>
</dbReference>
<accession>A0A1L3GLS7</accession>
<evidence type="ECO:0000313" key="11">
    <source>
        <dbReference type="Proteomes" id="UP000182517"/>
    </source>
</evidence>
<dbReference type="OrthoDB" id="9803027at2"/>
<feature type="binding site" evidence="7">
    <location>
        <position position="62"/>
    </location>
    <ligand>
        <name>Zn(2+)</name>
        <dbReference type="ChEBI" id="CHEBI:29105"/>
        <label>1</label>
    </ligand>
</feature>
<feature type="binding site" evidence="7">
    <location>
        <position position="152"/>
    </location>
    <ligand>
        <name>Zn(2+)</name>
        <dbReference type="ChEBI" id="CHEBI:29105"/>
        <label>1</label>
    </ligand>
</feature>
<dbReference type="InterPro" id="IPR050138">
    <property type="entry name" value="DHOase/Allantoinase_Hydrolase"/>
</dbReference>
<protein>
    <recommendedName>
        <fullName evidence="7">Dihydroorotase</fullName>
        <shortName evidence="7">DHOase</shortName>
        <ecNumber evidence="7">3.5.2.3</ecNumber>
    </recommendedName>
</protein>
<comment type="caution">
    <text evidence="7">Lacks conserved residue(s) required for the propagation of feature annotation.</text>
</comment>
<keyword evidence="11" id="KW-1185">Reference proteome</keyword>
<evidence type="ECO:0000259" key="9">
    <source>
        <dbReference type="Pfam" id="PF12890"/>
    </source>
</evidence>
<dbReference type="InterPro" id="IPR002195">
    <property type="entry name" value="Dihydroorotase_CS"/>
</dbReference>
<dbReference type="STRING" id="1842532.A7E78_02990"/>
<dbReference type="InterPro" id="IPR004722">
    <property type="entry name" value="DHOase"/>
</dbReference>
<feature type="active site" evidence="7">
    <location>
        <position position="305"/>
    </location>
</feature>
<feature type="binding site" evidence="7">
    <location>
        <position position="60"/>
    </location>
    <ligand>
        <name>Zn(2+)</name>
        <dbReference type="ChEBI" id="CHEBI:29105"/>
        <label>1</label>
    </ligand>
</feature>
<feature type="binding site" evidence="7">
    <location>
        <position position="232"/>
    </location>
    <ligand>
        <name>Zn(2+)</name>
        <dbReference type="ChEBI" id="CHEBI:29105"/>
        <label>2</label>
    </ligand>
</feature>
<keyword evidence="3 7" id="KW-0479">Metal-binding</keyword>
<reference evidence="10 11" key="1">
    <citation type="journal article" date="2017" name="Genome Announc.">
        <title>Complete Genome Sequences of Two Acetylene-Fermenting Pelobacter acetylenicus Strains.</title>
        <authorList>
            <person name="Sutton J.M."/>
            <person name="Baesman S.M."/>
            <person name="Fierst J.L."/>
            <person name="Poret-Peterson A.T."/>
            <person name="Oremland R.S."/>
            <person name="Dunlap D.S."/>
            <person name="Akob D.M."/>
        </authorList>
    </citation>
    <scope>NUCLEOTIDE SEQUENCE [LARGE SCALE GENOMIC DNA]</scope>
    <source>
        <strain evidence="10 11">SFB93</strain>
    </source>
</reference>
<comment type="function">
    <text evidence="1 7">Catalyzes the reversible cyclization of carbamoyl aspartate to dihydroorotate.</text>
</comment>
<feature type="binding site" evidence="7">
    <location>
        <position position="305"/>
    </location>
    <ligand>
        <name>Zn(2+)</name>
        <dbReference type="ChEBI" id="CHEBI:29105"/>
        <label>1</label>
    </ligand>
</feature>
<evidence type="ECO:0000256" key="7">
    <source>
        <dbReference type="HAMAP-Rule" id="MF_00220"/>
    </source>
</evidence>
<evidence type="ECO:0000259" key="8">
    <source>
        <dbReference type="Pfam" id="PF07969"/>
    </source>
</evidence>
<evidence type="ECO:0000256" key="4">
    <source>
        <dbReference type="ARBA" id="ARBA00022801"/>
    </source>
</evidence>
<dbReference type="PROSITE" id="PS00482">
    <property type="entry name" value="DIHYDROOROTASE_1"/>
    <property type="match status" value="1"/>
</dbReference>
<dbReference type="Pfam" id="PF12890">
    <property type="entry name" value="DHOase"/>
    <property type="match status" value="1"/>
</dbReference>
<comment type="similarity">
    <text evidence="2 7">Belongs to the metallo-dependent hydrolases superfamily. DHOase family. Class I DHOase subfamily.</text>
</comment>
<dbReference type="GO" id="GO:0008270">
    <property type="term" value="F:zinc ion binding"/>
    <property type="evidence" value="ECO:0007669"/>
    <property type="project" value="UniProtKB-UniRule"/>
</dbReference>
<dbReference type="PROSITE" id="PS00483">
    <property type="entry name" value="DIHYDROOROTASE_2"/>
    <property type="match status" value="1"/>
</dbReference>
<dbReference type="NCBIfam" id="TIGR00857">
    <property type="entry name" value="pyrC_multi"/>
    <property type="match status" value="1"/>
</dbReference>
<sequence length="426" mass="45235">MKILIKGGRLIDPANSIDDQLDVLIENGCVAAVGTNLDSDNAQVLDATNRLVVPGLIDVHVHLREPGYEYKEDIQSGTRAAVAGGFTSVACMPNTDPVNDNKTVTSYICQKAAEVGLATVFPVGAITKGLKGESLSEMGQLREAGCVAVTDDGRPVDDGEIMRRAMEYARSFDLPVISHAEDLAIVGGGVMNDGFVATELGLKGIPWVAEDAMVARDVMLAEFTGARLHVAHVSTRGAVEIIRAAQKRGVAVTAEVTPHHFTLTEEAVRGYDTNAKMNPPLRSADDVAAIRQGLADGTIGVIATDHAPHHRDEKNVEFNIAMNGIVGLETALPLTLRLVEEGVLSLSEAIARLTCGPAQALNLSRGSLTVGSIADVTVIDPECAWKLEAEELLSKSKNTPFDGWSLKGKATNTLVRGKIVYNSDEV</sequence>
<dbReference type="AlphaFoldDB" id="A0A1L3GLS7"/>
<dbReference type="GO" id="GO:0006145">
    <property type="term" value="P:purine nucleobase catabolic process"/>
    <property type="evidence" value="ECO:0007669"/>
    <property type="project" value="TreeGrafter"/>
</dbReference>